<reference evidence="1 2" key="1">
    <citation type="submission" date="2007-08" db="EMBL/GenBank/DDBJ databases">
        <authorList>
            <person name="Fulton L."/>
            <person name="Clifton S."/>
            <person name="Fulton B."/>
            <person name="Xu J."/>
            <person name="Minx P."/>
            <person name="Pepin K.H."/>
            <person name="Johnson M."/>
            <person name="Thiruvilangam P."/>
            <person name="Bhonagiri V."/>
            <person name="Nash W.E."/>
            <person name="Mardis E.R."/>
            <person name="Wilson R.K."/>
        </authorList>
    </citation>
    <scope>NUCLEOTIDE SEQUENCE [LARGE SCALE GENOMIC DNA]</scope>
    <source>
        <strain evidence="2">ATCC BAA-613 / DSM 15670 / CCUG 46953 / JCM 12243 / WAL 16351</strain>
    </source>
</reference>
<dbReference type="PaxDb" id="411902-CLOBOL_02184"/>
<accession>A8RNF2</accession>
<dbReference type="Proteomes" id="UP000005396">
    <property type="component" value="Unassembled WGS sequence"/>
</dbReference>
<name>A8RNF2_ENTBW</name>
<comment type="caution">
    <text evidence="1">The sequence shown here is derived from an EMBL/GenBank/DDBJ whole genome shotgun (WGS) entry which is preliminary data.</text>
</comment>
<sequence>MPPRSGCITAAGLPAIIIDICSNKEDRLYFRNWSTEADCRESGKQVGKLKEIYG</sequence>
<evidence type="ECO:0000313" key="1">
    <source>
        <dbReference type="EMBL" id="EDP17607.1"/>
    </source>
</evidence>
<dbReference type="EMBL" id="ABCC02000022">
    <property type="protein sequence ID" value="EDP17607.1"/>
    <property type="molecule type" value="Genomic_DNA"/>
</dbReference>
<dbReference type="AlphaFoldDB" id="A8RNF2"/>
<protein>
    <submittedName>
        <fullName evidence="1">Uncharacterized protein</fullName>
    </submittedName>
</protein>
<proteinExistence type="predicted"/>
<dbReference type="HOGENOM" id="CLU_3041960_0_0_9"/>
<gene>
    <name evidence="1" type="ORF">CLOBOL_02184</name>
</gene>
<evidence type="ECO:0000313" key="2">
    <source>
        <dbReference type="Proteomes" id="UP000005396"/>
    </source>
</evidence>
<organism evidence="1 2">
    <name type="scientific">Enterocloster bolteae (strain ATCC BAA-613 / DSM 15670 / CCUG 46953 / JCM 12243 / WAL 16351)</name>
    <name type="common">Clostridium bolteae</name>
    <dbReference type="NCBI Taxonomy" id="411902"/>
    <lineage>
        <taxon>Bacteria</taxon>
        <taxon>Bacillati</taxon>
        <taxon>Bacillota</taxon>
        <taxon>Clostridia</taxon>
        <taxon>Lachnospirales</taxon>
        <taxon>Lachnospiraceae</taxon>
        <taxon>Enterocloster</taxon>
    </lineage>
</organism>
<reference evidence="1 2" key="2">
    <citation type="submission" date="2007-09" db="EMBL/GenBank/DDBJ databases">
        <title>Draft genome sequence of Clostridium bolteae (ATCC BAA-613).</title>
        <authorList>
            <person name="Sudarsanam P."/>
            <person name="Ley R."/>
            <person name="Guruge J."/>
            <person name="Turnbaugh P.J."/>
            <person name="Mahowald M."/>
            <person name="Liep D."/>
            <person name="Gordon J."/>
        </authorList>
    </citation>
    <scope>NUCLEOTIDE SEQUENCE [LARGE SCALE GENOMIC DNA]</scope>
    <source>
        <strain evidence="2">ATCC BAA-613 / DSM 15670 / CCUG 46953 / JCM 12243 / WAL 16351</strain>
    </source>
</reference>